<reference evidence="9" key="4">
    <citation type="submission" date="2020-09" db="EMBL/GenBank/DDBJ databases">
        <authorList>
            <person name="Sun Q."/>
            <person name="Ohkuma M."/>
        </authorList>
    </citation>
    <scope>NUCLEOTIDE SEQUENCE</scope>
    <source>
        <strain evidence="9">JCM 31740</strain>
    </source>
</reference>
<comment type="similarity">
    <text evidence="1 6 7">Belongs to the universal ribosomal protein uL23 family.</text>
</comment>
<dbReference type="InterPro" id="IPR013025">
    <property type="entry name" value="Ribosomal_uL23-like"/>
</dbReference>
<evidence type="ECO:0000313" key="8">
    <source>
        <dbReference type="EMBL" id="BBD71896.1"/>
    </source>
</evidence>
<reference evidence="10" key="2">
    <citation type="submission" date="2018-04" db="EMBL/GenBank/DDBJ databases">
        <title>Complete genome sequence of Sulfodiicoccus acidiphilus strain HS-1.</title>
        <authorList>
            <person name="Sakai H.D."/>
            <person name="Kurosawa N."/>
        </authorList>
    </citation>
    <scope>NUCLEOTIDE SEQUENCE [LARGE SCALE GENOMIC DNA]</scope>
    <source>
        <strain evidence="10">HS-1</strain>
    </source>
</reference>
<keyword evidence="2 6" id="KW-0699">rRNA-binding</keyword>
<dbReference type="InterPro" id="IPR001014">
    <property type="entry name" value="Ribosomal_uL23_CS"/>
</dbReference>
<organism evidence="8 10">
    <name type="scientific">Sulfodiicoccus acidiphilus</name>
    <dbReference type="NCBI Taxonomy" id="1670455"/>
    <lineage>
        <taxon>Archaea</taxon>
        <taxon>Thermoproteota</taxon>
        <taxon>Thermoprotei</taxon>
        <taxon>Sulfolobales</taxon>
        <taxon>Sulfolobaceae</taxon>
        <taxon>Sulfodiicoccus</taxon>
    </lineage>
</organism>
<evidence type="ECO:0000313" key="10">
    <source>
        <dbReference type="Proteomes" id="UP000276741"/>
    </source>
</evidence>
<comment type="subunit">
    <text evidence="6">Part of the 50S ribosomal subunit. Contacts protein L29.</text>
</comment>
<dbReference type="GO" id="GO:0003735">
    <property type="term" value="F:structural constituent of ribosome"/>
    <property type="evidence" value="ECO:0007669"/>
    <property type="project" value="UniProtKB-UniRule"/>
</dbReference>
<keyword evidence="3 6" id="KW-0694">RNA-binding</keyword>
<keyword evidence="5 6" id="KW-0687">Ribonucleoprotein</keyword>
<dbReference type="PROSITE" id="PS00050">
    <property type="entry name" value="RIBOSOMAL_L23"/>
    <property type="match status" value="1"/>
</dbReference>
<proteinExistence type="inferred from homology"/>
<dbReference type="InterPro" id="IPR019985">
    <property type="entry name" value="Ribosomal_uL23"/>
</dbReference>
<dbReference type="GO" id="GO:0006412">
    <property type="term" value="P:translation"/>
    <property type="evidence" value="ECO:0007669"/>
    <property type="project" value="UniProtKB-UniRule"/>
</dbReference>
<dbReference type="FunFam" id="3.30.70.330:FF:000532">
    <property type="entry name" value="50S ribosomal protein L23"/>
    <property type="match status" value="1"/>
</dbReference>
<dbReference type="NCBIfam" id="TIGR03636">
    <property type="entry name" value="uL23_arch"/>
    <property type="match status" value="1"/>
</dbReference>
<comment type="function">
    <text evidence="6">Binds to 23S rRNA. One of the proteins that surrounds the polypeptide exit tunnel on the outside of the ribosome.</text>
</comment>
<dbReference type="InterPro" id="IPR012678">
    <property type="entry name" value="Ribosomal_uL23/eL15/eS24_sf"/>
</dbReference>
<evidence type="ECO:0000256" key="2">
    <source>
        <dbReference type="ARBA" id="ARBA00022730"/>
    </source>
</evidence>
<dbReference type="SUPFAM" id="SSF54189">
    <property type="entry name" value="Ribosomal proteins S24e, L23 and L15e"/>
    <property type="match status" value="1"/>
</dbReference>
<dbReference type="EMBL" id="BMQS01000005">
    <property type="protein sequence ID" value="GGT91284.1"/>
    <property type="molecule type" value="Genomic_DNA"/>
</dbReference>
<evidence type="ECO:0000256" key="7">
    <source>
        <dbReference type="RuleBase" id="RU003934"/>
    </source>
</evidence>
<dbReference type="KEGG" id="sacd:HS1genome_0285"/>
<gene>
    <name evidence="6" type="primary">rpl23</name>
    <name evidence="9" type="ORF">GCM10007116_06250</name>
    <name evidence="8" type="ORF">HS1genome_0285</name>
</gene>
<evidence type="ECO:0000256" key="6">
    <source>
        <dbReference type="HAMAP-Rule" id="MF_01369"/>
    </source>
</evidence>
<evidence type="ECO:0000256" key="1">
    <source>
        <dbReference type="ARBA" id="ARBA00006700"/>
    </source>
</evidence>
<dbReference type="Pfam" id="PF00276">
    <property type="entry name" value="Ribosomal_L23"/>
    <property type="match status" value="1"/>
</dbReference>
<keyword evidence="4 6" id="KW-0689">Ribosomal protein</keyword>
<dbReference type="Proteomes" id="UP000616143">
    <property type="component" value="Unassembled WGS sequence"/>
</dbReference>
<reference evidence="9" key="1">
    <citation type="journal article" date="2014" name="Int. J. Syst. Evol. Microbiol.">
        <title>Complete genome sequence of Corynebacterium casei LMG S-19264T (=DSM 44701T), isolated from a smear-ripened cheese.</title>
        <authorList>
            <consortium name="US DOE Joint Genome Institute (JGI-PGF)"/>
            <person name="Walter F."/>
            <person name="Albersmeier A."/>
            <person name="Kalinowski J."/>
            <person name="Ruckert C."/>
        </authorList>
    </citation>
    <scope>NUCLEOTIDE SEQUENCE</scope>
    <source>
        <strain evidence="9">JCM 31740</strain>
    </source>
</reference>
<dbReference type="PANTHER" id="PTHR11620">
    <property type="entry name" value="60S RIBOSOMAL PROTEIN L23A"/>
    <property type="match status" value="1"/>
</dbReference>
<dbReference type="InterPro" id="IPR012677">
    <property type="entry name" value="Nucleotide-bd_a/b_plait_sf"/>
</dbReference>
<evidence type="ECO:0000256" key="5">
    <source>
        <dbReference type="ARBA" id="ARBA00023274"/>
    </source>
</evidence>
<name>A0A348B144_9CREN</name>
<protein>
    <recommendedName>
        <fullName evidence="6">Large ribosomal subunit protein uL23</fullName>
    </recommendedName>
</protein>
<dbReference type="GO" id="GO:1990904">
    <property type="term" value="C:ribonucleoprotein complex"/>
    <property type="evidence" value="ECO:0007669"/>
    <property type="project" value="UniProtKB-KW"/>
</dbReference>
<sequence length="83" mass="9298">MSLIRSGLNTEKAIRLIEKENSITLLVDRKATKGEVKKEVESLFNVKVEKVRLLITPTGEKKAYIKLKKEFKASEVAGKLGVL</sequence>
<keyword evidence="10" id="KW-1185">Reference proteome</keyword>
<dbReference type="AlphaFoldDB" id="A0A348B144"/>
<reference evidence="8" key="3">
    <citation type="journal article" date="2019" name="BMC Res. Notes">
        <title>Complete genome sequence of the Sulfodiicoccus acidiphilus strain HS-1T, the first crenarchaeon that lacks polB3, isolated from an acidic hot spring in Ohwaku-dani, Hakone, Japan.</title>
        <authorList>
            <person name="Sakai H.D."/>
            <person name="Kurosawa N."/>
        </authorList>
    </citation>
    <scope>NUCLEOTIDE SEQUENCE</scope>
    <source>
        <strain evidence="8">HS-1</strain>
    </source>
</reference>
<evidence type="ECO:0000313" key="9">
    <source>
        <dbReference type="EMBL" id="GGT91284.1"/>
    </source>
</evidence>
<evidence type="ECO:0000256" key="3">
    <source>
        <dbReference type="ARBA" id="ARBA00022884"/>
    </source>
</evidence>
<dbReference type="GeneID" id="38665785"/>
<dbReference type="Proteomes" id="UP000276741">
    <property type="component" value="Chromosome"/>
</dbReference>
<dbReference type="GO" id="GO:0019843">
    <property type="term" value="F:rRNA binding"/>
    <property type="evidence" value="ECO:0007669"/>
    <property type="project" value="UniProtKB-UniRule"/>
</dbReference>
<dbReference type="NCBIfam" id="NF011118">
    <property type="entry name" value="PRK14548.1"/>
    <property type="match status" value="1"/>
</dbReference>
<dbReference type="EMBL" id="AP018553">
    <property type="protein sequence ID" value="BBD71896.1"/>
    <property type="molecule type" value="Genomic_DNA"/>
</dbReference>
<dbReference type="OrthoDB" id="7751at2157"/>
<accession>A0A348B144</accession>
<dbReference type="Gene3D" id="3.30.70.330">
    <property type="match status" value="1"/>
</dbReference>
<dbReference type="GO" id="GO:0005840">
    <property type="term" value="C:ribosome"/>
    <property type="evidence" value="ECO:0007669"/>
    <property type="project" value="UniProtKB-UniRule"/>
</dbReference>
<dbReference type="HAMAP" id="MF_01369_A">
    <property type="entry name" value="Ribosomal_uL23_A"/>
    <property type="match status" value="1"/>
</dbReference>
<evidence type="ECO:0000256" key="4">
    <source>
        <dbReference type="ARBA" id="ARBA00022980"/>
    </source>
</evidence>
<dbReference type="RefSeq" id="WP_126449204.1">
    <property type="nucleotide sequence ID" value="NZ_AP018553.1"/>
</dbReference>